<organism evidence="20 21">
    <name type="scientific">Leptolyngbya foveolarum</name>
    <dbReference type="NCBI Taxonomy" id="47253"/>
    <lineage>
        <taxon>Bacteria</taxon>
        <taxon>Bacillati</taxon>
        <taxon>Cyanobacteriota</taxon>
        <taxon>Cyanophyceae</taxon>
        <taxon>Leptolyngbyales</taxon>
        <taxon>Leptolyngbyaceae</taxon>
        <taxon>Leptolyngbya group</taxon>
        <taxon>Leptolyngbya</taxon>
    </lineage>
</organism>
<name>A0A2W4TXG2_9CYAN</name>
<keyword evidence="8" id="KW-0547">Nucleotide-binding</keyword>
<dbReference type="InterPro" id="IPR005467">
    <property type="entry name" value="His_kinase_dom"/>
</dbReference>
<reference evidence="21" key="1">
    <citation type="submission" date="2018-04" db="EMBL/GenBank/DDBJ databases">
        <authorList>
            <person name="Cornet L."/>
        </authorList>
    </citation>
    <scope>NUCLEOTIDE SEQUENCE [LARGE SCALE GENOMIC DNA]</scope>
</reference>
<dbReference type="PRINTS" id="PR00344">
    <property type="entry name" value="BCTRLSENSOR"/>
</dbReference>
<feature type="modified residue" description="4-aspartylphosphate" evidence="15">
    <location>
        <position position="768"/>
    </location>
</feature>
<comment type="catalytic activity">
    <reaction evidence="1">
        <text>ATP + protein L-histidine = ADP + protein N-phospho-L-histidine.</text>
        <dbReference type="EC" id="2.7.13.3"/>
    </reaction>
</comment>
<evidence type="ECO:0000256" key="11">
    <source>
        <dbReference type="ARBA" id="ARBA00022989"/>
    </source>
</evidence>
<evidence type="ECO:0000256" key="10">
    <source>
        <dbReference type="ARBA" id="ARBA00022840"/>
    </source>
</evidence>
<feature type="domain" description="HAMP" evidence="19">
    <location>
        <begin position="372"/>
        <end position="424"/>
    </location>
</feature>
<keyword evidence="16" id="KW-0175">Coiled coil</keyword>
<dbReference type="GO" id="GO:0000155">
    <property type="term" value="F:phosphorelay sensor kinase activity"/>
    <property type="evidence" value="ECO:0007669"/>
    <property type="project" value="InterPro"/>
</dbReference>
<dbReference type="InterPro" id="IPR036890">
    <property type="entry name" value="HATPase_C_sf"/>
</dbReference>
<dbReference type="CDD" id="cd17546">
    <property type="entry name" value="REC_hyHK_CKI1_RcsC-like"/>
    <property type="match status" value="1"/>
</dbReference>
<dbReference type="FunFam" id="3.30.565.10:FF:000010">
    <property type="entry name" value="Sensor histidine kinase RcsC"/>
    <property type="match status" value="1"/>
</dbReference>
<dbReference type="Gene3D" id="1.10.8.500">
    <property type="entry name" value="HAMP domain in histidine kinase"/>
    <property type="match status" value="1"/>
</dbReference>
<evidence type="ECO:0000256" key="5">
    <source>
        <dbReference type="ARBA" id="ARBA00022553"/>
    </source>
</evidence>
<dbReference type="InterPro" id="IPR011006">
    <property type="entry name" value="CheY-like_superfamily"/>
</dbReference>
<comment type="subcellular location">
    <subcellularLocation>
        <location evidence="2">Membrane</location>
    </subcellularLocation>
</comment>
<evidence type="ECO:0000256" key="6">
    <source>
        <dbReference type="ARBA" id="ARBA00022679"/>
    </source>
</evidence>
<evidence type="ECO:0000259" key="17">
    <source>
        <dbReference type="PROSITE" id="PS50109"/>
    </source>
</evidence>
<dbReference type="PROSITE" id="PS50110">
    <property type="entry name" value="RESPONSE_REGULATORY"/>
    <property type="match status" value="1"/>
</dbReference>
<dbReference type="InterPro" id="IPR036097">
    <property type="entry name" value="HisK_dim/P_sf"/>
</dbReference>
<feature type="domain" description="Response regulatory" evidence="18">
    <location>
        <begin position="719"/>
        <end position="835"/>
    </location>
</feature>
<dbReference type="PANTHER" id="PTHR43047:SF72">
    <property type="entry name" value="OSMOSENSING HISTIDINE PROTEIN KINASE SLN1"/>
    <property type="match status" value="1"/>
</dbReference>
<dbReference type="PANTHER" id="PTHR43047">
    <property type="entry name" value="TWO-COMPONENT HISTIDINE PROTEIN KINASE"/>
    <property type="match status" value="1"/>
</dbReference>
<comment type="caution">
    <text evidence="20">The sequence shown here is derived from an EMBL/GenBank/DDBJ whole genome shotgun (WGS) entry which is preliminary data.</text>
</comment>
<evidence type="ECO:0000256" key="16">
    <source>
        <dbReference type="SAM" id="Coils"/>
    </source>
</evidence>
<sequence length="937" mass="104127">MLQILVAVGLVGYLSFRNGQKAVEQLATQLIDRASDQVDNHLDAYLALPLQLTEINADAIANQEVNLDDLVSSGRYFWRQARAFPNLSYIGYALPDGREAGAGRWVKGIDLLLYENQGNSKASDYVADALGNRSELLQTYEYNPRLESWYQEAVSAGRPIWGAIEAAENGEIEVTQAGESLKQSDTALGGGLEYYVSLPAAAPVYRVDRNTQSRKLLGVTSIEITLTSIGQFLKELQTSPSAQVFVIERNGLLVGSSSEYPILHKAQGEVQRYGVLNSPDPLVQLVGKTLQQHFKTIQQVQTYQNLSLEFNGQRQFVQVMPWKNELGLEWLIVVTVPASDFMAQIDQNTRTTLVLSLAALGLAMALGLYTSQWIVKPVLNLSQAAAAIAQGSLNQTVTPSNIKELGLLARAFNHMTQQLQVSFEALEKSNEQLEQRVEERTAELNIAKEDAEQAKAIADMANQAKSEFLANMSHELRTPLNGILGYAQILDRAKDLPEKAQRGVSIIYQCGTHLLTLINDVLDLSKIEARRLELSPAAIHFPAFLQGVVEICQIRAEQKGIQFIYQPDAQLPEGIYADEKRLRQVLLNLIGNAIKFTDKGSVTLSVELSVDQRDPDLRQVLFQIADTGVGIASEDLSKLFQAFEQVGDRKRQSEGTGLGLAISQQIVQLMGGQIQIKSQPSVGSDFYFSVALAVATDWQQQSYSRDGKMIIGYAGARRRLLVVDDRWETRAVLLNLLEPLGFEVYEAEDGRQGIEKIAALRPDLVITDLEMPVMNGFEMMKQIRQSDQLHHQKIIVSSASVAQLDQQTAIDAGGDDFLSKPVDANQMFQKLETHLALQWHYEQAEIEHEALETGGDAQRSLGERQIAVPPTQVLESLLKFAQQANLKRLREQLKPLVQNNPDYSRFATPILQLCKQFKAEEVEALLQHYLTENDSND</sequence>
<evidence type="ECO:0000256" key="15">
    <source>
        <dbReference type="PROSITE-ProRule" id="PRU00169"/>
    </source>
</evidence>
<evidence type="ECO:0000259" key="18">
    <source>
        <dbReference type="PROSITE" id="PS50110"/>
    </source>
</evidence>
<keyword evidence="10" id="KW-0067">ATP-binding</keyword>
<proteinExistence type="inferred from homology"/>
<evidence type="ECO:0000256" key="2">
    <source>
        <dbReference type="ARBA" id="ARBA00004370"/>
    </source>
</evidence>
<evidence type="ECO:0000256" key="1">
    <source>
        <dbReference type="ARBA" id="ARBA00000085"/>
    </source>
</evidence>
<keyword evidence="11" id="KW-1133">Transmembrane helix</keyword>
<dbReference type="SMART" id="SM00304">
    <property type="entry name" value="HAMP"/>
    <property type="match status" value="1"/>
</dbReference>
<dbReference type="PROSITE" id="PS50885">
    <property type="entry name" value="HAMP"/>
    <property type="match status" value="1"/>
</dbReference>
<dbReference type="EC" id="2.7.13.3" evidence="4"/>
<feature type="coiled-coil region" evidence="16">
    <location>
        <begin position="416"/>
        <end position="464"/>
    </location>
</feature>
<dbReference type="Proteomes" id="UP000249354">
    <property type="component" value="Unassembled WGS sequence"/>
</dbReference>
<evidence type="ECO:0000313" key="21">
    <source>
        <dbReference type="Proteomes" id="UP000249354"/>
    </source>
</evidence>
<feature type="domain" description="Histidine kinase" evidence="17">
    <location>
        <begin position="471"/>
        <end position="694"/>
    </location>
</feature>
<evidence type="ECO:0000256" key="7">
    <source>
        <dbReference type="ARBA" id="ARBA00022692"/>
    </source>
</evidence>
<dbReference type="SUPFAM" id="SSF52172">
    <property type="entry name" value="CheY-like"/>
    <property type="match status" value="1"/>
</dbReference>
<evidence type="ECO:0000256" key="14">
    <source>
        <dbReference type="ARBA" id="ARBA00074306"/>
    </source>
</evidence>
<evidence type="ECO:0000256" key="3">
    <source>
        <dbReference type="ARBA" id="ARBA00006402"/>
    </source>
</evidence>
<keyword evidence="7" id="KW-0812">Transmembrane</keyword>
<dbReference type="AlphaFoldDB" id="A0A2W4TXG2"/>
<dbReference type="Gene3D" id="3.40.50.2300">
    <property type="match status" value="1"/>
</dbReference>
<dbReference type="CDD" id="cd06225">
    <property type="entry name" value="HAMP"/>
    <property type="match status" value="1"/>
</dbReference>
<dbReference type="Pfam" id="PF02518">
    <property type="entry name" value="HATPase_c"/>
    <property type="match status" value="1"/>
</dbReference>
<dbReference type="GO" id="GO:0005524">
    <property type="term" value="F:ATP binding"/>
    <property type="evidence" value="ECO:0007669"/>
    <property type="project" value="UniProtKB-KW"/>
</dbReference>
<protein>
    <recommendedName>
        <fullName evidence="14">Circadian input-output histidine kinase CikA</fullName>
        <ecNumber evidence="4">2.7.13.3</ecNumber>
    </recommendedName>
</protein>
<dbReference type="EMBL" id="QBMC01000123">
    <property type="protein sequence ID" value="PZO13573.1"/>
    <property type="molecule type" value="Genomic_DNA"/>
</dbReference>
<dbReference type="PROSITE" id="PS50109">
    <property type="entry name" value="HIS_KIN"/>
    <property type="match status" value="1"/>
</dbReference>
<evidence type="ECO:0000259" key="19">
    <source>
        <dbReference type="PROSITE" id="PS50885"/>
    </source>
</evidence>
<dbReference type="InterPro" id="IPR003660">
    <property type="entry name" value="HAMP_dom"/>
</dbReference>
<evidence type="ECO:0000256" key="12">
    <source>
        <dbReference type="ARBA" id="ARBA00023012"/>
    </source>
</evidence>
<dbReference type="InterPro" id="IPR003594">
    <property type="entry name" value="HATPase_dom"/>
</dbReference>
<evidence type="ECO:0000256" key="13">
    <source>
        <dbReference type="ARBA" id="ARBA00023136"/>
    </source>
</evidence>
<evidence type="ECO:0000256" key="9">
    <source>
        <dbReference type="ARBA" id="ARBA00022777"/>
    </source>
</evidence>
<keyword evidence="9 20" id="KW-0418">Kinase</keyword>
<dbReference type="Gene3D" id="3.30.565.10">
    <property type="entry name" value="Histidine kinase-like ATPase, C-terminal domain"/>
    <property type="match status" value="1"/>
</dbReference>
<dbReference type="SMART" id="SM00388">
    <property type="entry name" value="HisKA"/>
    <property type="match status" value="1"/>
</dbReference>
<dbReference type="Pfam" id="PF00512">
    <property type="entry name" value="HisKA"/>
    <property type="match status" value="1"/>
</dbReference>
<dbReference type="SUPFAM" id="SSF55874">
    <property type="entry name" value="ATPase domain of HSP90 chaperone/DNA topoisomerase II/histidine kinase"/>
    <property type="match status" value="1"/>
</dbReference>
<dbReference type="Gene3D" id="3.30.450.20">
    <property type="entry name" value="PAS domain"/>
    <property type="match status" value="1"/>
</dbReference>
<dbReference type="InterPro" id="IPR001789">
    <property type="entry name" value="Sig_transdc_resp-reg_receiver"/>
</dbReference>
<dbReference type="GO" id="GO:0005886">
    <property type="term" value="C:plasma membrane"/>
    <property type="evidence" value="ECO:0007669"/>
    <property type="project" value="TreeGrafter"/>
</dbReference>
<evidence type="ECO:0000256" key="8">
    <source>
        <dbReference type="ARBA" id="ARBA00022741"/>
    </source>
</evidence>
<evidence type="ECO:0000313" key="20">
    <source>
        <dbReference type="EMBL" id="PZO13573.1"/>
    </source>
</evidence>
<gene>
    <name evidence="20" type="ORF">DCF25_15930</name>
</gene>
<dbReference type="Gene3D" id="1.10.287.130">
    <property type="match status" value="1"/>
</dbReference>
<dbReference type="CDD" id="cd00082">
    <property type="entry name" value="HisKA"/>
    <property type="match status" value="1"/>
</dbReference>
<dbReference type="GO" id="GO:0009927">
    <property type="term" value="F:histidine phosphotransfer kinase activity"/>
    <property type="evidence" value="ECO:0007669"/>
    <property type="project" value="TreeGrafter"/>
</dbReference>
<dbReference type="InterPro" id="IPR004358">
    <property type="entry name" value="Sig_transdc_His_kin-like_C"/>
</dbReference>
<comment type="similarity">
    <text evidence="3">In the N-terminal section; belongs to the phytochrome family.</text>
</comment>
<keyword evidence="12" id="KW-0902">Two-component regulatory system</keyword>
<dbReference type="SUPFAM" id="SSF47384">
    <property type="entry name" value="Homodimeric domain of signal transducing histidine kinase"/>
    <property type="match status" value="1"/>
</dbReference>
<dbReference type="Pfam" id="PF00072">
    <property type="entry name" value="Response_reg"/>
    <property type="match status" value="1"/>
</dbReference>
<dbReference type="CDD" id="cd16922">
    <property type="entry name" value="HATPase_EvgS-ArcB-TorS-like"/>
    <property type="match status" value="1"/>
</dbReference>
<keyword evidence="6" id="KW-0808">Transferase</keyword>
<keyword evidence="13" id="KW-0472">Membrane</keyword>
<dbReference type="FunFam" id="1.10.287.130:FF:000004">
    <property type="entry name" value="Ethylene receptor 1"/>
    <property type="match status" value="1"/>
</dbReference>
<reference evidence="20 21" key="2">
    <citation type="submission" date="2018-06" db="EMBL/GenBank/DDBJ databases">
        <title>Metagenomic assembly of (sub)arctic Cyanobacteria and their associated microbiome from non-axenic cultures.</title>
        <authorList>
            <person name="Baurain D."/>
        </authorList>
    </citation>
    <scope>NUCLEOTIDE SEQUENCE [LARGE SCALE GENOMIC DNA]</scope>
    <source>
        <strain evidence="20">ULC129bin1</strain>
    </source>
</reference>
<keyword evidence="5 15" id="KW-0597">Phosphoprotein</keyword>
<accession>A0A2W4TXG2</accession>
<dbReference type="InterPro" id="IPR003661">
    <property type="entry name" value="HisK_dim/P_dom"/>
</dbReference>
<evidence type="ECO:0000256" key="4">
    <source>
        <dbReference type="ARBA" id="ARBA00012438"/>
    </source>
</evidence>
<dbReference type="SMART" id="SM00448">
    <property type="entry name" value="REC"/>
    <property type="match status" value="1"/>
</dbReference>
<dbReference type="Pfam" id="PF00672">
    <property type="entry name" value="HAMP"/>
    <property type="match status" value="1"/>
</dbReference>
<dbReference type="SMART" id="SM00387">
    <property type="entry name" value="HATPase_c"/>
    <property type="match status" value="1"/>
</dbReference>
<dbReference type="SUPFAM" id="SSF158472">
    <property type="entry name" value="HAMP domain-like"/>
    <property type="match status" value="1"/>
</dbReference>